<feature type="domain" description="AP2/ERF" evidence="8">
    <location>
        <begin position="245"/>
        <end position="302"/>
    </location>
</feature>
<gene>
    <name evidence="9" type="ORF">LITE_LOCUS50614</name>
</gene>
<keyword evidence="3" id="KW-0238">DNA-binding</keyword>
<dbReference type="Pfam" id="PF00847">
    <property type="entry name" value="AP2"/>
    <property type="match status" value="1"/>
</dbReference>
<dbReference type="GO" id="GO:0009873">
    <property type="term" value="P:ethylene-activated signaling pathway"/>
    <property type="evidence" value="ECO:0007669"/>
    <property type="project" value="InterPro"/>
</dbReference>
<dbReference type="AlphaFoldDB" id="A0AAV0RYC9"/>
<comment type="subcellular location">
    <subcellularLocation>
        <location evidence="1">Nucleus</location>
    </subcellularLocation>
</comment>
<keyword evidence="5" id="KW-0539">Nucleus</keyword>
<feature type="region of interest" description="Disordered" evidence="7">
    <location>
        <begin position="329"/>
        <end position="353"/>
    </location>
</feature>
<feature type="compositionally biased region" description="Polar residues" evidence="7">
    <location>
        <begin position="212"/>
        <end position="221"/>
    </location>
</feature>
<comment type="similarity">
    <text evidence="6">Belongs to the AP2/ERF transcription factor family. ERF subfamily.</text>
</comment>
<name>A0AAV0RYC9_9ROSI</name>
<evidence type="ECO:0000313" key="10">
    <source>
        <dbReference type="Proteomes" id="UP001154282"/>
    </source>
</evidence>
<keyword evidence="2" id="KW-0805">Transcription regulation</keyword>
<accession>A0AAV0RYC9</accession>
<feature type="compositionally biased region" description="Low complexity" evidence="7">
    <location>
        <begin position="144"/>
        <end position="166"/>
    </location>
</feature>
<evidence type="ECO:0000256" key="5">
    <source>
        <dbReference type="ARBA" id="ARBA00023242"/>
    </source>
</evidence>
<reference evidence="9" key="1">
    <citation type="submission" date="2022-08" db="EMBL/GenBank/DDBJ databases">
        <authorList>
            <person name="Gutierrez-Valencia J."/>
        </authorList>
    </citation>
    <scope>NUCLEOTIDE SEQUENCE</scope>
</reference>
<dbReference type="GO" id="GO:0005634">
    <property type="term" value="C:nucleus"/>
    <property type="evidence" value="ECO:0007669"/>
    <property type="project" value="UniProtKB-SubCell"/>
</dbReference>
<dbReference type="PROSITE" id="PS51032">
    <property type="entry name" value="AP2_ERF"/>
    <property type="match status" value="1"/>
</dbReference>
<evidence type="ECO:0000259" key="8">
    <source>
        <dbReference type="PROSITE" id="PS51032"/>
    </source>
</evidence>
<dbReference type="InterPro" id="IPR036955">
    <property type="entry name" value="AP2/ERF_dom_sf"/>
</dbReference>
<feature type="compositionally biased region" description="Low complexity" evidence="7">
    <location>
        <begin position="340"/>
        <end position="353"/>
    </location>
</feature>
<dbReference type="InterPro" id="IPR044808">
    <property type="entry name" value="ERF_plant"/>
</dbReference>
<evidence type="ECO:0000256" key="6">
    <source>
        <dbReference type="ARBA" id="ARBA00024343"/>
    </source>
</evidence>
<dbReference type="FunFam" id="3.30.730.10:FF:000001">
    <property type="entry name" value="Ethylene-responsive transcription factor 2"/>
    <property type="match status" value="1"/>
</dbReference>
<evidence type="ECO:0000256" key="7">
    <source>
        <dbReference type="SAM" id="MobiDB-lite"/>
    </source>
</evidence>
<dbReference type="PANTHER" id="PTHR31190">
    <property type="entry name" value="DNA-BINDING DOMAIN"/>
    <property type="match status" value="1"/>
</dbReference>
<dbReference type="SUPFAM" id="SSF54171">
    <property type="entry name" value="DNA-binding domain"/>
    <property type="match status" value="1"/>
</dbReference>
<feature type="compositionally biased region" description="Low complexity" evidence="7">
    <location>
        <begin position="417"/>
        <end position="437"/>
    </location>
</feature>
<dbReference type="PRINTS" id="PR00367">
    <property type="entry name" value="ETHRSPELEMNT"/>
</dbReference>
<feature type="compositionally biased region" description="Low complexity" evidence="7">
    <location>
        <begin position="20"/>
        <end position="34"/>
    </location>
</feature>
<dbReference type="GO" id="GO:0003677">
    <property type="term" value="F:DNA binding"/>
    <property type="evidence" value="ECO:0007669"/>
    <property type="project" value="UniProtKB-KW"/>
</dbReference>
<feature type="region of interest" description="Disordered" evidence="7">
    <location>
        <begin position="410"/>
        <end position="485"/>
    </location>
</feature>
<dbReference type="InterPro" id="IPR001471">
    <property type="entry name" value="AP2/ERF_dom"/>
</dbReference>
<keyword evidence="4" id="KW-0804">Transcription</keyword>
<keyword evidence="10" id="KW-1185">Reference proteome</keyword>
<sequence>MCLFVKVADQQGGSSGGGDSYFPPFTSSSSSSYPGGDQDAAESSSNRQKDEAFLPLPNTPQDFAPAHLRHQFEFSHPNPNQQQAAGPGDQGNLMMKIDAPSGHRSARDMSAMVSALTHVVSGTGRWGSGGGIAATASSPPPPQVSSTSSGVSAGSGSSAGVWTAVGQKREREDETASVAQLMEQRERKFRGFGRDLIRGGDSSSSGGATAQAEDSSNSQAIPTAAAASPASTESGGGEGGERRRRYRGVRQRPWGKWAAEIRDPHKAARVWLGTFDTAEAAARAYDEAALRFRGSRAKLNFPENARLLQPPMLNVNVPSAATARQIIPRLNPAPPPQPSAQFRGFAQAPAAARPQQQADLVRDYWQYSQLLQSSSTAGGRGGGFQQQQQPSTLLEQLLYISQVPPALPFASLPSTTSPPSVRAQSPSPSSSSSASFPRLFAGEQQSGYYRPQQSQNPNPSQTPTAGSDFPVPPWSHSSPYPPSTG</sequence>
<dbReference type="PANTHER" id="PTHR31190:SF473">
    <property type="entry name" value="OS05G0437100 PROTEIN"/>
    <property type="match status" value="1"/>
</dbReference>
<organism evidence="9 10">
    <name type="scientific">Linum tenue</name>
    <dbReference type="NCBI Taxonomy" id="586396"/>
    <lineage>
        <taxon>Eukaryota</taxon>
        <taxon>Viridiplantae</taxon>
        <taxon>Streptophyta</taxon>
        <taxon>Embryophyta</taxon>
        <taxon>Tracheophyta</taxon>
        <taxon>Spermatophyta</taxon>
        <taxon>Magnoliopsida</taxon>
        <taxon>eudicotyledons</taxon>
        <taxon>Gunneridae</taxon>
        <taxon>Pentapetalae</taxon>
        <taxon>rosids</taxon>
        <taxon>fabids</taxon>
        <taxon>Malpighiales</taxon>
        <taxon>Linaceae</taxon>
        <taxon>Linum</taxon>
    </lineage>
</organism>
<dbReference type="SMART" id="SM00380">
    <property type="entry name" value="AP2"/>
    <property type="match status" value="1"/>
</dbReference>
<dbReference type="Proteomes" id="UP001154282">
    <property type="component" value="Unassembled WGS sequence"/>
</dbReference>
<dbReference type="InterPro" id="IPR016177">
    <property type="entry name" value="DNA-bd_dom_sf"/>
</dbReference>
<evidence type="ECO:0000256" key="1">
    <source>
        <dbReference type="ARBA" id="ARBA00004123"/>
    </source>
</evidence>
<feature type="region of interest" description="Disordered" evidence="7">
    <location>
        <begin position="123"/>
        <end position="251"/>
    </location>
</feature>
<protein>
    <recommendedName>
        <fullName evidence="8">AP2/ERF domain-containing protein</fullName>
    </recommendedName>
</protein>
<evidence type="ECO:0000256" key="3">
    <source>
        <dbReference type="ARBA" id="ARBA00023125"/>
    </source>
</evidence>
<evidence type="ECO:0000256" key="2">
    <source>
        <dbReference type="ARBA" id="ARBA00023015"/>
    </source>
</evidence>
<dbReference type="Gene3D" id="3.30.730.10">
    <property type="entry name" value="AP2/ERF domain"/>
    <property type="match status" value="1"/>
</dbReference>
<dbReference type="EMBL" id="CAMGYJ010000011">
    <property type="protein sequence ID" value="CAI0625889.1"/>
    <property type="molecule type" value="Genomic_DNA"/>
</dbReference>
<proteinExistence type="inferred from homology"/>
<comment type="caution">
    <text evidence="9">The sequence shown here is derived from an EMBL/GenBank/DDBJ whole genome shotgun (WGS) entry which is preliminary data.</text>
</comment>
<feature type="compositionally biased region" description="Low complexity" evidence="7">
    <location>
        <begin position="451"/>
        <end position="464"/>
    </location>
</feature>
<dbReference type="CDD" id="cd00018">
    <property type="entry name" value="AP2"/>
    <property type="match status" value="1"/>
</dbReference>
<feature type="region of interest" description="Disordered" evidence="7">
    <location>
        <begin position="7"/>
        <end position="106"/>
    </location>
</feature>
<feature type="compositionally biased region" description="Low complexity" evidence="7">
    <location>
        <begin position="222"/>
        <end position="233"/>
    </location>
</feature>
<evidence type="ECO:0000313" key="9">
    <source>
        <dbReference type="EMBL" id="CAI0625889.1"/>
    </source>
</evidence>
<dbReference type="GO" id="GO:0003700">
    <property type="term" value="F:DNA-binding transcription factor activity"/>
    <property type="evidence" value="ECO:0007669"/>
    <property type="project" value="InterPro"/>
</dbReference>
<evidence type="ECO:0000256" key="4">
    <source>
        <dbReference type="ARBA" id="ARBA00023163"/>
    </source>
</evidence>